<evidence type="ECO:0000313" key="1">
    <source>
        <dbReference type="EMBL" id="KAK5627471.1"/>
    </source>
</evidence>
<reference evidence="1 2" key="1">
    <citation type="submission" date="2023-10" db="EMBL/GenBank/DDBJ databases">
        <title>Draft genome sequence of Xylaria bambusicola isolate GMP-LS, the root and basal stem rot pathogen of sugarcane in Indonesia.</title>
        <authorList>
            <person name="Selvaraj P."/>
            <person name="Muralishankar V."/>
            <person name="Muruganantham S."/>
            <person name="Sp S."/>
            <person name="Haryani S."/>
            <person name="Lau K.J.X."/>
            <person name="Naqvi N.I."/>
        </authorList>
    </citation>
    <scope>NUCLEOTIDE SEQUENCE [LARGE SCALE GENOMIC DNA]</scope>
    <source>
        <strain evidence="1">GMP-LS</strain>
    </source>
</reference>
<sequence>MQLLKCETTIPLPKVLDFSSTTQSVLRYPCILMSYISGVLLYDVCFGHQRKSIDLEVNRAQRTRALESIASAMVQLGRFSFPTSGSLVFANNGFPSGTG</sequence>
<dbReference type="PANTHER" id="PTHR21310">
    <property type="entry name" value="AMINOGLYCOSIDE PHOSPHOTRANSFERASE-RELATED-RELATED"/>
    <property type="match status" value="1"/>
</dbReference>
<gene>
    <name evidence="1" type="ORF">RRF57_003186</name>
</gene>
<dbReference type="EMBL" id="JAWHQM010000005">
    <property type="protein sequence ID" value="KAK5627471.1"/>
    <property type="molecule type" value="Genomic_DNA"/>
</dbReference>
<evidence type="ECO:0000313" key="2">
    <source>
        <dbReference type="Proteomes" id="UP001305414"/>
    </source>
</evidence>
<comment type="caution">
    <text evidence="1">The sequence shown here is derived from an EMBL/GenBank/DDBJ whole genome shotgun (WGS) entry which is preliminary data.</text>
</comment>
<keyword evidence="2" id="KW-1185">Reference proteome</keyword>
<name>A0AAN7Z7F2_9PEZI</name>
<dbReference type="Proteomes" id="UP001305414">
    <property type="component" value="Unassembled WGS sequence"/>
</dbReference>
<dbReference type="InterPro" id="IPR051678">
    <property type="entry name" value="AGP_Transferase"/>
</dbReference>
<proteinExistence type="predicted"/>
<organism evidence="1 2">
    <name type="scientific">Xylaria bambusicola</name>
    <dbReference type="NCBI Taxonomy" id="326684"/>
    <lineage>
        <taxon>Eukaryota</taxon>
        <taxon>Fungi</taxon>
        <taxon>Dikarya</taxon>
        <taxon>Ascomycota</taxon>
        <taxon>Pezizomycotina</taxon>
        <taxon>Sordariomycetes</taxon>
        <taxon>Xylariomycetidae</taxon>
        <taxon>Xylariales</taxon>
        <taxon>Xylariaceae</taxon>
        <taxon>Xylaria</taxon>
    </lineage>
</organism>
<dbReference type="AlphaFoldDB" id="A0AAN7Z7F2"/>
<dbReference type="PANTHER" id="PTHR21310:SF15">
    <property type="entry name" value="AMINOGLYCOSIDE PHOSPHOTRANSFERASE DOMAIN-CONTAINING PROTEIN"/>
    <property type="match status" value="1"/>
</dbReference>
<protein>
    <submittedName>
        <fullName evidence="1">Uncharacterized protein</fullName>
    </submittedName>
</protein>
<accession>A0AAN7Z7F2</accession>